<dbReference type="KEGG" id="dao:Desac_1858"/>
<name>F2NJP1_DESAR</name>
<reference evidence="1 2" key="1">
    <citation type="journal article" date="2011" name="Stand. Genomic Sci.">
        <title>Complete genome sequence of the acetate-degrading sulfate reducer Desulfobacca acetoxidans type strain (ASRB2).</title>
        <authorList>
            <person name="Goker M."/>
            <person name="Teshima H."/>
            <person name="Lapidus A."/>
            <person name="Nolan M."/>
            <person name="Lucas S."/>
            <person name="Hammon N."/>
            <person name="Deshpande S."/>
            <person name="Cheng J.F."/>
            <person name="Tapia R."/>
            <person name="Han C."/>
            <person name="Goodwin L."/>
            <person name="Pitluck S."/>
            <person name="Huntemann M."/>
            <person name="Liolios K."/>
            <person name="Ivanova N."/>
            <person name="Pagani I."/>
            <person name="Mavromatis K."/>
            <person name="Ovchinikova G."/>
            <person name="Pati A."/>
            <person name="Chen A."/>
            <person name="Palaniappan K."/>
            <person name="Land M."/>
            <person name="Hauser L."/>
            <person name="Brambilla E.M."/>
            <person name="Rohde M."/>
            <person name="Spring S."/>
            <person name="Detter J.C."/>
            <person name="Woyke T."/>
            <person name="Bristow J."/>
            <person name="Eisen J.A."/>
            <person name="Markowitz V."/>
            <person name="Hugenholtz P."/>
            <person name="Kyrpides N.C."/>
            <person name="Klenk H.P."/>
        </authorList>
    </citation>
    <scope>NUCLEOTIDE SEQUENCE [LARGE SCALE GENOMIC DNA]</scope>
    <source>
        <strain evidence="2">ATCC 700848 / DSM 11109 / ASRB2</strain>
    </source>
</reference>
<dbReference type="AlphaFoldDB" id="F2NJP1"/>
<evidence type="ECO:0000313" key="2">
    <source>
        <dbReference type="Proteomes" id="UP000000483"/>
    </source>
</evidence>
<gene>
    <name evidence="1" type="ordered locus">Desac_1858</name>
</gene>
<dbReference type="Proteomes" id="UP000000483">
    <property type="component" value="Chromosome"/>
</dbReference>
<keyword evidence="2" id="KW-1185">Reference proteome</keyword>
<organism evidence="1 2">
    <name type="scientific">Desulfobacca acetoxidans (strain ATCC 700848 / DSM 11109 / ASRB2)</name>
    <dbReference type="NCBI Taxonomy" id="880072"/>
    <lineage>
        <taxon>Bacteria</taxon>
        <taxon>Pseudomonadati</taxon>
        <taxon>Thermodesulfobacteriota</taxon>
        <taxon>Desulfobaccia</taxon>
        <taxon>Desulfobaccales</taxon>
        <taxon>Desulfobaccaceae</taxon>
        <taxon>Desulfobacca</taxon>
    </lineage>
</organism>
<dbReference type="HOGENOM" id="CLU_1243662_0_0_7"/>
<dbReference type="eggNOG" id="COG4313">
    <property type="taxonomic scope" value="Bacteria"/>
</dbReference>
<reference evidence="2" key="2">
    <citation type="submission" date="2011-03" db="EMBL/GenBank/DDBJ databases">
        <title>The complete genome of Desulfobacca acetoxidans DSM 11109.</title>
        <authorList>
            <consortium name="US DOE Joint Genome Institute (JGI-PGF)"/>
            <person name="Lucas S."/>
            <person name="Copeland A."/>
            <person name="Lapidus A."/>
            <person name="Bruce D."/>
            <person name="Goodwin L."/>
            <person name="Pitluck S."/>
            <person name="Peters L."/>
            <person name="Kyrpides N."/>
            <person name="Mavromatis K."/>
            <person name="Ivanova N."/>
            <person name="Ovchinnikova G."/>
            <person name="Teshima H."/>
            <person name="Detter J.C."/>
            <person name="Han C."/>
            <person name="Land M."/>
            <person name="Hauser L."/>
            <person name="Markowitz V."/>
            <person name="Cheng J.-F."/>
            <person name="Hugenholtz P."/>
            <person name="Woyke T."/>
            <person name="Wu D."/>
            <person name="Spring S."/>
            <person name="Schueler E."/>
            <person name="Brambilla E."/>
            <person name="Klenk H.-P."/>
            <person name="Eisen J.A."/>
        </authorList>
    </citation>
    <scope>NUCLEOTIDE SEQUENCE [LARGE SCALE GENOMIC DNA]</scope>
    <source>
        <strain evidence="2">ATCC 700848 / DSM 11109 / ASRB2</strain>
    </source>
</reference>
<sequence>MFRGIAQLKRTALICFLGFMLILGGYSFAQSSDSSGALIFIPSVPSKTALEMHLLNDSPESAGSSLTFSWGNNLPFFTPVAQNTLPGGAAILDRPETNGPHQMTAKFAFTPSSELRVSFLYHQDQPVGQTPDTPASHLLFRYSMDYRVMPNLKVGLSGYLYRPQAEYFPWRGYQTSEPMLGFGPGVKYDLGRWSFLLRSQLEPGTKDRGEALHNWFRVWYSF</sequence>
<evidence type="ECO:0000313" key="1">
    <source>
        <dbReference type="EMBL" id="AEB09696.1"/>
    </source>
</evidence>
<dbReference type="EMBL" id="CP002629">
    <property type="protein sequence ID" value="AEB09696.1"/>
    <property type="molecule type" value="Genomic_DNA"/>
</dbReference>
<accession>F2NJP1</accession>
<protein>
    <submittedName>
        <fullName evidence="1">Uncharacterized protein</fullName>
    </submittedName>
</protein>
<proteinExistence type="predicted"/>